<name>A0ABQ5C766_9ASTR</name>
<evidence type="ECO:0000313" key="2">
    <source>
        <dbReference type="EMBL" id="GJT22820.1"/>
    </source>
</evidence>
<dbReference type="EMBL" id="BQNB010014002">
    <property type="protein sequence ID" value="GJT22820.1"/>
    <property type="molecule type" value="Genomic_DNA"/>
</dbReference>
<dbReference type="Proteomes" id="UP001151760">
    <property type="component" value="Unassembled WGS sequence"/>
</dbReference>
<reference evidence="2" key="2">
    <citation type="submission" date="2022-01" db="EMBL/GenBank/DDBJ databases">
        <authorList>
            <person name="Yamashiro T."/>
            <person name="Shiraishi A."/>
            <person name="Satake H."/>
            <person name="Nakayama K."/>
        </authorList>
    </citation>
    <scope>NUCLEOTIDE SEQUENCE</scope>
</reference>
<gene>
    <name evidence="2" type="ORF">Tco_0892757</name>
</gene>
<feature type="region of interest" description="Disordered" evidence="1">
    <location>
        <begin position="1"/>
        <end position="128"/>
    </location>
</feature>
<proteinExistence type="predicted"/>
<keyword evidence="3" id="KW-1185">Reference proteome</keyword>
<evidence type="ECO:0000313" key="3">
    <source>
        <dbReference type="Proteomes" id="UP001151760"/>
    </source>
</evidence>
<reference evidence="2" key="1">
    <citation type="journal article" date="2022" name="Int. J. Mol. Sci.">
        <title>Draft Genome of Tanacetum Coccineum: Genomic Comparison of Closely Related Tanacetum-Family Plants.</title>
        <authorList>
            <person name="Yamashiro T."/>
            <person name="Shiraishi A."/>
            <person name="Nakayama K."/>
            <person name="Satake H."/>
        </authorList>
    </citation>
    <scope>NUCLEOTIDE SEQUENCE</scope>
</reference>
<comment type="caution">
    <text evidence="2">The sequence shown here is derived from an EMBL/GenBank/DDBJ whole genome shotgun (WGS) entry which is preliminary data.</text>
</comment>
<protein>
    <submittedName>
        <fullName evidence="2">Uncharacterized protein</fullName>
    </submittedName>
</protein>
<feature type="region of interest" description="Disordered" evidence="1">
    <location>
        <begin position="220"/>
        <end position="256"/>
    </location>
</feature>
<organism evidence="2 3">
    <name type="scientific">Tanacetum coccineum</name>
    <dbReference type="NCBI Taxonomy" id="301880"/>
    <lineage>
        <taxon>Eukaryota</taxon>
        <taxon>Viridiplantae</taxon>
        <taxon>Streptophyta</taxon>
        <taxon>Embryophyta</taxon>
        <taxon>Tracheophyta</taxon>
        <taxon>Spermatophyta</taxon>
        <taxon>Magnoliopsida</taxon>
        <taxon>eudicotyledons</taxon>
        <taxon>Gunneridae</taxon>
        <taxon>Pentapetalae</taxon>
        <taxon>asterids</taxon>
        <taxon>campanulids</taxon>
        <taxon>Asterales</taxon>
        <taxon>Asteraceae</taxon>
        <taxon>Asteroideae</taxon>
        <taxon>Anthemideae</taxon>
        <taxon>Anthemidinae</taxon>
        <taxon>Tanacetum</taxon>
    </lineage>
</organism>
<evidence type="ECO:0000256" key="1">
    <source>
        <dbReference type="SAM" id="MobiDB-lite"/>
    </source>
</evidence>
<feature type="compositionally biased region" description="Acidic residues" evidence="1">
    <location>
        <begin position="108"/>
        <end position="117"/>
    </location>
</feature>
<accession>A0ABQ5C766</accession>
<feature type="compositionally biased region" description="Acidic residues" evidence="1">
    <location>
        <begin position="34"/>
        <end position="86"/>
    </location>
</feature>
<sequence>MPPEDDVLPAEEQPLPTAASPTADSPGYVPELDPKEDPEEDDDEDPEEDPVDYPADGEDDGDDEDESSDDDEDEDVDIEGDEEEEEHPAPADSTAVALPAVDQAPSAEETEPFETDESAATPPPHPAYRVTARISIRDEPPIPFWSDTEVARLLAIPTPPPSPLSPWSSPLPQIPSPPLPPILSPLPVSPPLPVSSPPPASPIRLLGYRAAMIRLRAEAPSTSHSLPLPPPIILSHTRSDAPSSGTPPLLPIPLPTSSPPLHLLSTDRRADRPEVTLPPQKRLGIALGLRYEVGESSSAPTARPPGGFRADYGFVATMDREIMRDLERDVGYRIMTCQGQDTDEIYTRLDDEQTERQLMAGRLNMLYRDRRAHARTARLMEAEARMSREAWG</sequence>